<dbReference type="EMBL" id="JACCCV010000001">
    <property type="protein sequence ID" value="NYF51629.1"/>
    <property type="molecule type" value="Genomic_DNA"/>
</dbReference>
<keyword evidence="1" id="KW-0238">DNA-binding</keyword>
<evidence type="ECO:0000313" key="1">
    <source>
        <dbReference type="EMBL" id="NYF51629.1"/>
    </source>
</evidence>
<dbReference type="GO" id="GO:0003677">
    <property type="term" value="F:DNA binding"/>
    <property type="evidence" value="ECO:0007669"/>
    <property type="project" value="UniProtKB-KW"/>
</dbReference>
<dbReference type="AlphaFoldDB" id="A0A7Y9T4T8"/>
<comment type="caution">
    <text evidence="1">The sequence shown here is derived from an EMBL/GenBank/DDBJ whole genome shotgun (WGS) entry which is preliminary data.</text>
</comment>
<sequence length="168" mass="19128">MGTYLPAERTQLASLEAPPKFRPGSVTALERHYCVAEIAQLWGLSESTIRRLFIDEPGVLKIAHEETRFKRRYISLRIPERIALQETGDSKGLPESWLLSRFVTGPQQPSVRSRYRVFSASLTTSYPKDDVGSTTKRAACAQPRNRAHNLGYEVRAEAWVWEEPALRK</sequence>
<gene>
    <name evidence="1" type="ORF">HDF12_001994</name>
</gene>
<organism evidence="1 2">
    <name type="scientific">Tunturiibacter lichenicola</name>
    <dbReference type="NCBI Taxonomy" id="2051959"/>
    <lineage>
        <taxon>Bacteria</taxon>
        <taxon>Pseudomonadati</taxon>
        <taxon>Acidobacteriota</taxon>
        <taxon>Terriglobia</taxon>
        <taxon>Terriglobales</taxon>
        <taxon>Acidobacteriaceae</taxon>
        <taxon>Tunturiibacter</taxon>
    </lineage>
</organism>
<proteinExistence type="predicted"/>
<accession>A0A7Y9T4T8</accession>
<protein>
    <submittedName>
        <fullName evidence="1">AraC-like DNA-binding protein</fullName>
    </submittedName>
</protein>
<dbReference type="Proteomes" id="UP000534186">
    <property type="component" value="Unassembled WGS sequence"/>
</dbReference>
<name>A0A7Y9T4T8_9BACT</name>
<evidence type="ECO:0000313" key="2">
    <source>
        <dbReference type="Proteomes" id="UP000534186"/>
    </source>
</evidence>
<reference evidence="1 2" key="1">
    <citation type="submission" date="2020-07" db="EMBL/GenBank/DDBJ databases">
        <title>Genomic Encyclopedia of Type Strains, Phase IV (KMG-V): Genome sequencing to study the core and pangenomes of soil and plant-associated prokaryotes.</title>
        <authorList>
            <person name="Whitman W."/>
        </authorList>
    </citation>
    <scope>NUCLEOTIDE SEQUENCE [LARGE SCALE GENOMIC DNA]</scope>
    <source>
        <strain evidence="1 2">M8UP30</strain>
    </source>
</reference>